<dbReference type="GO" id="GO:0005737">
    <property type="term" value="C:cytoplasm"/>
    <property type="evidence" value="ECO:0007669"/>
    <property type="project" value="UniProtKB-SubCell"/>
</dbReference>
<protein>
    <recommendedName>
        <fullName evidence="9">Ascorbate-specific PTS system EIIA component</fullName>
    </recommendedName>
    <alternativeName>
        <fullName evidence="10">Ascorbate-specific phosphotransferase enzyme IIA component</fullName>
    </alternativeName>
</protein>
<evidence type="ECO:0000256" key="5">
    <source>
        <dbReference type="ARBA" id="ARBA00022679"/>
    </source>
</evidence>
<keyword evidence="3" id="KW-0963">Cytoplasm</keyword>
<accession>A0A133S4Q5</accession>
<dbReference type="PATRIC" id="fig|39777.7.peg.1014"/>
<proteinExistence type="predicted"/>
<dbReference type="Proteomes" id="UP000070226">
    <property type="component" value="Unassembled WGS sequence"/>
</dbReference>
<dbReference type="InterPro" id="IPR051351">
    <property type="entry name" value="Ascorbate-PTS_EIIA_comp"/>
</dbReference>
<evidence type="ECO:0000256" key="3">
    <source>
        <dbReference type="ARBA" id="ARBA00022490"/>
    </source>
</evidence>
<name>A0A133S4Q5_9FIRM</name>
<keyword evidence="2" id="KW-0813">Transport</keyword>
<dbReference type="STRING" id="39777.B7L28_06815"/>
<evidence type="ECO:0000259" key="11">
    <source>
        <dbReference type="PROSITE" id="PS51094"/>
    </source>
</evidence>
<evidence type="ECO:0000313" key="13">
    <source>
        <dbReference type="Proteomes" id="UP000070226"/>
    </source>
</evidence>
<dbReference type="InterPro" id="IPR002178">
    <property type="entry name" value="PTS_EIIA_type-2_dom"/>
</dbReference>
<evidence type="ECO:0000256" key="10">
    <source>
        <dbReference type="ARBA" id="ARBA00042072"/>
    </source>
</evidence>
<evidence type="ECO:0000256" key="8">
    <source>
        <dbReference type="ARBA" id="ARBA00037387"/>
    </source>
</evidence>
<comment type="function">
    <text evidence="8">The phosphoenolpyruvate-dependent sugar phosphotransferase system (sugar PTS), a major carbohydrate active transport system, catalyzes the phosphorylation of incoming sugar substrates concomitantly with their translocation across the cell membrane. The enzyme II UlaABC PTS system is involved in ascorbate transport.</text>
</comment>
<evidence type="ECO:0000256" key="6">
    <source>
        <dbReference type="ARBA" id="ARBA00022683"/>
    </source>
</evidence>
<evidence type="ECO:0000256" key="7">
    <source>
        <dbReference type="ARBA" id="ARBA00022777"/>
    </source>
</evidence>
<organism evidence="12">
    <name type="scientific">Veillonella atypica</name>
    <dbReference type="NCBI Taxonomy" id="39777"/>
    <lineage>
        <taxon>Bacteria</taxon>
        <taxon>Bacillati</taxon>
        <taxon>Bacillota</taxon>
        <taxon>Negativicutes</taxon>
        <taxon>Veillonellales</taxon>
        <taxon>Veillonellaceae</taxon>
        <taxon>Veillonella</taxon>
    </lineage>
</organism>
<dbReference type="InterPro" id="IPR016152">
    <property type="entry name" value="PTrfase/Anion_transptr"/>
</dbReference>
<reference evidence="12 13" key="1">
    <citation type="submission" date="2016-01" db="EMBL/GenBank/DDBJ databases">
        <authorList>
            <person name="Oliw E.H."/>
        </authorList>
    </citation>
    <scope>NUCLEOTIDE SEQUENCE [LARGE SCALE GENOMIC DNA]</scope>
    <source>
        <strain evidence="12 13">CMW7756B</strain>
    </source>
</reference>
<dbReference type="SUPFAM" id="SSF55804">
    <property type="entry name" value="Phoshotransferase/anion transport protein"/>
    <property type="match status" value="1"/>
</dbReference>
<dbReference type="Pfam" id="PF00359">
    <property type="entry name" value="PTS_EIIA_2"/>
    <property type="match status" value="1"/>
</dbReference>
<evidence type="ECO:0000256" key="9">
    <source>
        <dbReference type="ARBA" id="ARBA00041175"/>
    </source>
</evidence>
<dbReference type="PANTHER" id="PTHR36203">
    <property type="entry name" value="ASCORBATE-SPECIFIC PTS SYSTEM EIIA COMPONENT"/>
    <property type="match status" value="1"/>
</dbReference>
<keyword evidence="4" id="KW-0597">Phosphoprotein</keyword>
<dbReference type="GO" id="GO:0016301">
    <property type="term" value="F:kinase activity"/>
    <property type="evidence" value="ECO:0007669"/>
    <property type="project" value="UniProtKB-KW"/>
</dbReference>
<keyword evidence="12" id="KW-0670">Pyruvate</keyword>
<comment type="subcellular location">
    <subcellularLocation>
        <location evidence="1">Cytoplasm</location>
    </subcellularLocation>
</comment>
<evidence type="ECO:0000256" key="4">
    <source>
        <dbReference type="ARBA" id="ARBA00022553"/>
    </source>
</evidence>
<keyword evidence="7" id="KW-0418">Kinase</keyword>
<keyword evidence="6" id="KW-0598">Phosphotransferase system</keyword>
<evidence type="ECO:0000256" key="1">
    <source>
        <dbReference type="ARBA" id="ARBA00004496"/>
    </source>
</evidence>
<evidence type="ECO:0000256" key="2">
    <source>
        <dbReference type="ARBA" id="ARBA00022448"/>
    </source>
</evidence>
<gene>
    <name evidence="12" type="ORF">HMPREF3233_01045</name>
</gene>
<keyword evidence="5 12" id="KW-0808">Transferase</keyword>
<dbReference type="PROSITE" id="PS00372">
    <property type="entry name" value="PTS_EIIA_TYPE_2_HIS"/>
    <property type="match status" value="1"/>
</dbReference>
<dbReference type="PROSITE" id="PS51094">
    <property type="entry name" value="PTS_EIIA_TYPE_2"/>
    <property type="match status" value="1"/>
</dbReference>
<comment type="caution">
    <text evidence="12">The sequence shown here is derived from an EMBL/GenBank/DDBJ whole genome shotgun (WGS) entry which is preliminary data.</text>
</comment>
<dbReference type="PANTHER" id="PTHR36203:SF1">
    <property type="entry name" value="ASCORBATE-SPECIFIC PTS SYSTEM EIIA COMPONENT"/>
    <property type="match status" value="1"/>
</dbReference>
<dbReference type="Gene3D" id="3.40.930.10">
    <property type="entry name" value="Mannitol-specific EII, Chain A"/>
    <property type="match status" value="1"/>
</dbReference>
<dbReference type="CDD" id="cd00211">
    <property type="entry name" value="PTS_IIA_fru"/>
    <property type="match status" value="1"/>
</dbReference>
<dbReference type="GO" id="GO:0009401">
    <property type="term" value="P:phosphoenolpyruvate-dependent sugar phosphotransferase system"/>
    <property type="evidence" value="ECO:0007669"/>
    <property type="project" value="UniProtKB-KW"/>
</dbReference>
<evidence type="ECO:0000313" key="12">
    <source>
        <dbReference type="EMBL" id="KXA64415.1"/>
    </source>
</evidence>
<feature type="domain" description="PTS EIIA type-2" evidence="11">
    <location>
        <begin position="16"/>
        <end position="159"/>
    </location>
</feature>
<sequence length="163" mass="17832">MSIQVVSIGGVSLLQDLLSEDNVSFHYPAETWEDVIRHGGQLMVDAGFTEPTYTEAMIDVVRDMGPYIVLAPGLAMPHARPEMGAKQVGTALVTLEKPIDFGSPENDPVSVAVFLCAPNKEEHIQLLTDIATLFEDEEFLDAAVNFESIEDVQAFLSEHLDEA</sequence>
<dbReference type="EMBL" id="LRQT01000026">
    <property type="protein sequence ID" value="KXA64415.1"/>
    <property type="molecule type" value="Genomic_DNA"/>
</dbReference>
<dbReference type="AlphaFoldDB" id="A0A133S4Q5"/>